<evidence type="ECO:0000259" key="2">
    <source>
        <dbReference type="Pfam" id="PF17667"/>
    </source>
</evidence>
<organism evidence="3 4">
    <name type="scientific">Phanerochaete sordida</name>
    <dbReference type="NCBI Taxonomy" id="48140"/>
    <lineage>
        <taxon>Eukaryota</taxon>
        <taxon>Fungi</taxon>
        <taxon>Dikarya</taxon>
        <taxon>Basidiomycota</taxon>
        <taxon>Agaricomycotina</taxon>
        <taxon>Agaricomycetes</taxon>
        <taxon>Polyporales</taxon>
        <taxon>Phanerochaetaceae</taxon>
        <taxon>Phanerochaete</taxon>
    </lineage>
</organism>
<comment type="caution">
    <text evidence="3">The sequence shown here is derived from an EMBL/GenBank/DDBJ whole genome shotgun (WGS) entry which is preliminary data.</text>
</comment>
<feature type="compositionally biased region" description="Polar residues" evidence="1">
    <location>
        <begin position="15"/>
        <end position="24"/>
    </location>
</feature>
<dbReference type="Proteomes" id="UP000703269">
    <property type="component" value="Unassembled WGS sequence"/>
</dbReference>
<dbReference type="SUPFAM" id="SSF56112">
    <property type="entry name" value="Protein kinase-like (PK-like)"/>
    <property type="match status" value="1"/>
</dbReference>
<dbReference type="Pfam" id="PF17667">
    <property type="entry name" value="Pkinase_fungal"/>
    <property type="match status" value="1"/>
</dbReference>
<feature type="region of interest" description="Disordered" evidence="1">
    <location>
        <begin position="797"/>
        <end position="925"/>
    </location>
</feature>
<feature type="domain" description="Fungal-type protein kinase" evidence="2">
    <location>
        <begin position="208"/>
        <end position="546"/>
    </location>
</feature>
<protein>
    <recommendedName>
        <fullName evidence="2">Fungal-type protein kinase domain-containing protein</fullName>
    </recommendedName>
</protein>
<feature type="compositionally biased region" description="Basic and acidic residues" evidence="1">
    <location>
        <begin position="884"/>
        <end position="895"/>
    </location>
</feature>
<keyword evidence="4" id="KW-1185">Reference proteome</keyword>
<feature type="region of interest" description="Disordered" evidence="1">
    <location>
        <begin position="1"/>
        <end position="24"/>
    </location>
</feature>
<dbReference type="AlphaFoldDB" id="A0A9P3G0A1"/>
<evidence type="ECO:0000313" key="3">
    <source>
        <dbReference type="EMBL" id="GJE86587.1"/>
    </source>
</evidence>
<evidence type="ECO:0000256" key="1">
    <source>
        <dbReference type="SAM" id="MobiDB-lite"/>
    </source>
</evidence>
<dbReference type="PANTHER" id="PTHR38248:SF2">
    <property type="entry name" value="FUNK1 11"/>
    <property type="match status" value="1"/>
</dbReference>
<proteinExistence type="predicted"/>
<sequence>MVRPDGDPLTGKNGSGSPMKSLSWSEQTVAQVDDRCVQITVDEFILLLPNDSKDIDDKQWKKLSPRSFRGADIRNLPDSSESKMYIPLCNILNAVERLAGSRYRWKVVANHVESRDVDHRPDLARYPINIDDAKLAYTRDMEKYDAEIARCAWAWMCSLIEVKNADDKAAFHFRSCRDKDGIQKFLRDSDVGKKARAQFIKFYIEAALRQHRTHFYTFYIADMYVRVFRWDRVGCIASEPIDLEKNPRQFLNILYRLATSSEDYGADDTVFCASEEDVSEVEAYDPGDNQYFKDYKDMMLDDQLSYPIYKVSCPTVSLDEAHSANGEEREYLIGRYAFGHYSPMGRCTRGYAAFDMKTKRLAWLKDQWRCAARPHTELDAYIRLHKHNVPFIATPVSGGDLDSHYTVSQKYMTHLSEDWRPGKRVHTRLVTKEVGRLLETYKNSIELVSVCGQAFKAHRSAYEDANILHRDVSIGNIMINAETGKGFLNDWDLCKYREDLDNMVPASEPAGISGTWAFKSALSLRYPRKPPSVADDVESFVYVVLFYAFRFHHHELSPAPENSSEEACIEANVENVPLMNRIYVFFYLQMQVGGGYYKGGADKYYAILRGEPPMTLRPLEDGRITLLGDFLSRAYKLLSEHYWALDQADLEQWDVKPGDHVSPDEAGAAQQARGKQLADAELAKIAEETENQLSSYLDDMGKDHANDVRRPEDEAEARLRRAQGMPCPFRDPQRVLDTHEEMSRIFYHIFFESGGVRIDVSPFLVDKRYDQFLSWKQLCFLDQRGPTGKPLRKALLDLSREREKRKRSEDDEPENVQDDVPPPPKKKASAAKASEPKVKKAAKPSASSTRKRVPVPKVADPKKTTRKVPAPRKAAAGRKPASPRRGDAVKAEATGRSRSSKSAKAVQPVAATRRSTRLAAKDAGR</sequence>
<dbReference type="OrthoDB" id="2802734at2759"/>
<dbReference type="InterPro" id="IPR040976">
    <property type="entry name" value="Pkinase_fungal"/>
</dbReference>
<accession>A0A9P3G0A1</accession>
<feature type="compositionally biased region" description="Basic and acidic residues" evidence="1">
    <location>
        <begin position="797"/>
        <end position="809"/>
    </location>
</feature>
<gene>
    <name evidence="3" type="ORF">PsYK624_026670</name>
</gene>
<dbReference type="InterPro" id="IPR011009">
    <property type="entry name" value="Kinase-like_dom_sf"/>
</dbReference>
<evidence type="ECO:0000313" key="4">
    <source>
        <dbReference type="Proteomes" id="UP000703269"/>
    </source>
</evidence>
<reference evidence="3 4" key="1">
    <citation type="submission" date="2021-08" db="EMBL/GenBank/DDBJ databases">
        <title>Draft Genome Sequence of Phanerochaete sordida strain YK-624.</title>
        <authorList>
            <person name="Mori T."/>
            <person name="Dohra H."/>
            <person name="Suzuki T."/>
            <person name="Kawagishi H."/>
            <person name="Hirai H."/>
        </authorList>
    </citation>
    <scope>NUCLEOTIDE SEQUENCE [LARGE SCALE GENOMIC DNA]</scope>
    <source>
        <strain evidence="3 4">YK-624</strain>
    </source>
</reference>
<dbReference type="EMBL" id="BPQB01000004">
    <property type="protein sequence ID" value="GJE86587.1"/>
    <property type="molecule type" value="Genomic_DNA"/>
</dbReference>
<dbReference type="PANTHER" id="PTHR38248">
    <property type="entry name" value="FUNK1 6"/>
    <property type="match status" value="1"/>
</dbReference>
<feature type="compositionally biased region" description="Low complexity" evidence="1">
    <location>
        <begin position="871"/>
        <end position="880"/>
    </location>
</feature>
<dbReference type="Gene3D" id="1.10.510.10">
    <property type="entry name" value="Transferase(Phosphotransferase) domain 1"/>
    <property type="match status" value="1"/>
</dbReference>
<name>A0A9P3G0A1_9APHY</name>